<organism evidence="1 2">
    <name type="scientific">Triticum urartu</name>
    <name type="common">Red wild einkorn</name>
    <name type="synonym">Crithodium urartu</name>
    <dbReference type="NCBI Taxonomy" id="4572"/>
    <lineage>
        <taxon>Eukaryota</taxon>
        <taxon>Viridiplantae</taxon>
        <taxon>Streptophyta</taxon>
        <taxon>Embryophyta</taxon>
        <taxon>Tracheophyta</taxon>
        <taxon>Spermatophyta</taxon>
        <taxon>Magnoliopsida</taxon>
        <taxon>Liliopsida</taxon>
        <taxon>Poales</taxon>
        <taxon>Poaceae</taxon>
        <taxon>BOP clade</taxon>
        <taxon>Pooideae</taxon>
        <taxon>Triticodae</taxon>
        <taxon>Triticeae</taxon>
        <taxon>Triticinae</taxon>
        <taxon>Triticum</taxon>
    </lineage>
</organism>
<dbReference type="PANTHER" id="PTHR31325">
    <property type="entry name" value="OS01G0798800 PROTEIN-RELATED"/>
    <property type="match status" value="1"/>
</dbReference>
<accession>A0A8R7UNR7</accession>
<evidence type="ECO:0008006" key="3">
    <source>
        <dbReference type="Google" id="ProtNLM"/>
    </source>
</evidence>
<dbReference type="InterPro" id="IPR007658">
    <property type="entry name" value="DUF594"/>
</dbReference>
<protein>
    <recommendedName>
        <fullName evidence="3">DUF4220 domain-containing protein</fullName>
    </recommendedName>
</protein>
<proteinExistence type="predicted"/>
<dbReference type="Gramene" id="TuG1812G0500005046.01.T01">
    <property type="protein sequence ID" value="TuG1812G0500005046.01.T01"/>
    <property type="gene ID" value="TuG1812G0500005046.01"/>
</dbReference>
<dbReference type="Proteomes" id="UP000015106">
    <property type="component" value="Chromosome 2"/>
</dbReference>
<dbReference type="EnsemblPlants" id="TuG1812G0500005046.01.T01">
    <property type="protein sequence ID" value="TuG1812G0500005046.01.T01"/>
    <property type="gene ID" value="TuG1812G0500005046.01"/>
</dbReference>
<name>A0A8R7UNR7_TRIUA</name>
<reference evidence="1" key="2">
    <citation type="submission" date="2018-03" db="EMBL/GenBank/DDBJ databases">
        <title>The Triticum urartu genome reveals the dynamic nature of wheat genome evolution.</title>
        <authorList>
            <person name="Ling H."/>
            <person name="Ma B."/>
            <person name="Shi X."/>
            <person name="Liu H."/>
            <person name="Dong L."/>
            <person name="Sun H."/>
            <person name="Cao Y."/>
            <person name="Gao Q."/>
            <person name="Zheng S."/>
            <person name="Li Y."/>
            <person name="Yu Y."/>
            <person name="Du H."/>
            <person name="Qi M."/>
            <person name="Li Y."/>
            <person name="Yu H."/>
            <person name="Cui Y."/>
            <person name="Wang N."/>
            <person name="Chen C."/>
            <person name="Wu H."/>
            <person name="Zhao Y."/>
            <person name="Zhang J."/>
            <person name="Li Y."/>
            <person name="Zhou W."/>
            <person name="Zhang B."/>
            <person name="Hu W."/>
            <person name="Eijk M."/>
            <person name="Tang J."/>
            <person name="Witsenboer H."/>
            <person name="Zhao S."/>
            <person name="Li Z."/>
            <person name="Zhang A."/>
            <person name="Wang D."/>
            <person name="Liang C."/>
        </authorList>
    </citation>
    <scope>NUCLEOTIDE SEQUENCE [LARGE SCALE GENOMIC DNA]</scope>
    <source>
        <strain evidence="1">cv. G1812</strain>
    </source>
</reference>
<evidence type="ECO:0000313" key="1">
    <source>
        <dbReference type="EnsemblPlants" id="TuG1812G0500005046.01.T01"/>
    </source>
</evidence>
<evidence type="ECO:0000313" key="2">
    <source>
        <dbReference type="Proteomes" id="UP000015106"/>
    </source>
</evidence>
<keyword evidence="2" id="KW-1185">Reference proteome</keyword>
<dbReference type="AlphaFoldDB" id="A0A8R7UNR7"/>
<reference evidence="1" key="3">
    <citation type="submission" date="2022-06" db="UniProtKB">
        <authorList>
            <consortium name="EnsemblPlants"/>
        </authorList>
    </citation>
    <scope>IDENTIFICATION</scope>
</reference>
<reference evidence="2" key="1">
    <citation type="journal article" date="2013" name="Nature">
        <title>Draft genome of the wheat A-genome progenitor Triticum urartu.</title>
        <authorList>
            <person name="Ling H.Q."/>
            <person name="Zhao S."/>
            <person name="Liu D."/>
            <person name="Wang J."/>
            <person name="Sun H."/>
            <person name="Zhang C."/>
            <person name="Fan H."/>
            <person name="Li D."/>
            <person name="Dong L."/>
            <person name="Tao Y."/>
            <person name="Gao C."/>
            <person name="Wu H."/>
            <person name="Li Y."/>
            <person name="Cui Y."/>
            <person name="Guo X."/>
            <person name="Zheng S."/>
            <person name="Wang B."/>
            <person name="Yu K."/>
            <person name="Liang Q."/>
            <person name="Yang W."/>
            <person name="Lou X."/>
            <person name="Chen J."/>
            <person name="Feng M."/>
            <person name="Jian J."/>
            <person name="Zhang X."/>
            <person name="Luo G."/>
            <person name="Jiang Y."/>
            <person name="Liu J."/>
            <person name="Wang Z."/>
            <person name="Sha Y."/>
            <person name="Zhang B."/>
            <person name="Wu H."/>
            <person name="Tang D."/>
            <person name="Shen Q."/>
            <person name="Xue P."/>
            <person name="Zou S."/>
            <person name="Wang X."/>
            <person name="Liu X."/>
            <person name="Wang F."/>
            <person name="Yang Y."/>
            <person name="An X."/>
            <person name="Dong Z."/>
            <person name="Zhang K."/>
            <person name="Zhang X."/>
            <person name="Luo M.C."/>
            <person name="Dvorak J."/>
            <person name="Tong Y."/>
            <person name="Wang J."/>
            <person name="Yang H."/>
            <person name="Li Z."/>
            <person name="Wang D."/>
            <person name="Zhang A."/>
            <person name="Wang J."/>
        </authorList>
    </citation>
    <scope>NUCLEOTIDE SEQUENCE</scope>
    <source>
        <strain evidence="2">cv. G1812</strain>
    </source>
</reference>
<dbReference type="Pfam" id="PF04578">
    <property type="entry name" value="DUF594"/>
    <property type="match status" value="1"/>
</dbReference>
<sequence length="77" mass="9026">AEIAVWLLEVEARGEQQVRRVWVVLGVWVEMLCYAAHHCTRDSHARQLNSGGEFITIVWLLSSAMFNRQYCDEPFFR</sequence>